<accession>A0A3N2B8S3</accession>
<feature type="region of interest" description="Disordered" evidence="1">
    <location>
        <begin position="368"/>
        <end position="387"/>
    </location>
</feature>
<dbReference type="GO" id="GO:1990189">
    <property type="term" value="F:protein N-terminal-serine acetyltransferase activity"/>
    <property type="evidence" value="ECO:0007669"/>
    <property type="project" value="TreeGrafter"/>
</dbReference>
<feature type="domain" description="N-acetyltransferase" evidence="2">
    <location>
        <begin position="342"/>
        <end position="496"/>
    </location>
</feature>
<organism evidence="3 4">
    <name type="scientific">Bogoriella caseilytica</name>
    <dbReference type="NCBI Taxonomy" id="56055"/>
    <lineage>
        <taxon>Bacteria</taxon>
        <taxon>Bacillati</taxon>
        <taxon>Actinomycetota</taxon>
        <taxon>Actinomycetes</taxon>
        <taxon>Micrococcales</taxon>
        <taxon>Bogoriellaceae</taxon>
        <taxon>Bogoriella</taxon>
    </lineage>
</organism>
<reference evidence="3 4" key="1">
    <citation type="submission" date="2018-11" db="EMBL/GenBank/DDBJ databases">
        <title>Sequencing the genomes of 1000 actinobacteria strains.</title>
        <authorList>
            <person name="Klenk H.-P."/>
        </authorList>
    </citation>
    <scope>NUCLEOTIDE SEQUENCE [LARGE SCALE GENOMIC DNA]</scope>
    <source>
        <strain evidence="3 4">DSM 11294</strain>
    </source>
</reference>
<sequence length="539" mass="58296">MSQACLLGDLRIEATTSDHVARMPEELSDRFVDGWRENGHSRVVLAGDDIVATGLSCPNRVHPTRDLLFITVREAWRRQGIGTLLHRELSALHQVPFSAKAAPGSATHAFVTSLGAWVYQHCPGGRVDAALPEVREWARRHRGDGADGGGPVVRRGEELGPGRLRELITDLYEVVHASWSPTDRAGILHDITSDLSTSELRRCRWVERDGEVTALADVYREDDKQWAHIEALHPAAPSAREDVAACFAAVLEDQAEAAGGGRVTNPIFFDQHHSDPHAYPLLMSIPGVGGEAVELLEIPLASPPTLRNDDEVTASSASLRPWTPDDAAALLAAAQESPDLERQLPRMPQNLDDAKDILRAGLLPTGEGITTTDVDVPRPEEPEEPDPSRLRAVNLAIDLDGRAVGNVGLSAIERTHETAWMHYWITSSARGQGLTTRAVATVAGWALAPLPRGLGLYRLELGHRRNNPASRAVAIGAGFVPEGVERAKLRYVVTPDDHSGSSAAASRTERFDVQTHARLLTDPAPDVELLPLSVSGSPA</sequence>
<dbReference type="SUPFAM" id="SSF55729">
    <property type="entry name" value="Acyl-CoA N-acyltransferases (Nat)"/>
    <property type="match status" value="2"/>
</dbReference>
<dbReference type="PANTHER" id="PTHR43441">
    <property type="entry name" value="RIBOSOMAL-PROTEIN-SERINE ACETYLTRANSFERASE"/>
    <property type="match status" value="1"/>
</dbReference>
<evidence type="ECO:0000313" key="4">
    <source>
        <dbReference type="Proteomes" id="UP000280668"/>
    </source>
</evidence>
<keyword evidence="3" id="KW-0808">Transferase</keyword>
<dbReference type="AlphaFoldDB" id="A0A3N2B8S3"/>
<dbReference type="GO" id="GO:0008999">
    <property type="term" value="F:protein-N-terminal-alanine acetyltransferase activity"/>
    <property type="evidence" value="ECO:0007669"/>
    <property type="project" value="TreeGrafter"/>
</dbReference>
<keyword evidence="4" id="KW-1185">Reference proteome</keyword>
<dbReference type="InterPro" id="IPR000182">
    <property type="entry name" value="GNAT_dom"/>
</dbReference>
<evidence type="ECO:0000313" key="3">
    <source>
        <dbReference type="EMBL" id="ROR71683.1"/>
    </source>
</evidence>
<dbReference type="RefSeq" id="WP_245990686.1">
    <property type="nucleotide sequence ID" value="NZ_RKHK01000001.1"/>
</dbReference>
<dbReference type="PROSITE" id="PS51186">
    <property type="entry name" value="GNAT"/>
    <property type="match status" value="1"/>
</dbReference>
<name>A0A3N2B8S3_9MICO</name>
<protein>
    <submittedName>
        <fullName evidence="3">RimJ/RimL family protein N-acetyltransferase</fullName>
    </submittedName>
</protein>
<evidence type="ECO:0000256" key="1">
    <source>
        <dbReference type="SAM" id="MobiDB-lite"/>
    </source>
</evidence>
<dbReference type="Pfam" id="PF13302">
    <property type="entry name" value="Acetyltransf_3"/>
    <property type="match status" value="1"/>
</dbReference>
<dbReference type="InterPro" id="IPR051908">
    <property type="entry name" value="Ribosomal_N-acetyltransferase"/>
</dbReference>
<dbReference type="EMBL" id="RKHK01000001">
    <property type="protein sequence ID" value="ROR71683.1"/>
    <property type="molecule type" value="Genomic_DNA"/>
</dbReference>
<dbReference type="Gene3D" id="3.40.630.30">
    <property type="match status" value="2"/>
</dbReference>
<dbReference type="CDD" id="cd04301">
    <property type="entry name" value="NAT_SF"/>
    <property type="match status" value="1"/>
</dbReference>
<dbReference type="PANTHER" id="PTHR43441:SF10">
    <property type="entry name" value="ACETYLTRANSFERASE"/>
    <property type="match status" value="1"/>
</dbReference>
<comment type="caution">
    <text evidence="3">The sequence shown here is derived from an EMBL/GenBank/DDBJ whole genome shotgun (WGS) entry which is preliminary data.</text>
</comment>
<dbReference type="InterPro" id="IPR016181">
    <property type="entry name" value="Acyl_CoA_acyltransferase"/>
</dbReference>
<gene>
    <name evidence="3" type="ORF">EDD31_0020</name>
</gene>
<proteinExistence type="predicted"/>
<dbReference type="Proteomes" id="UP000280668">
    <property type="component" value="Unassembled WGS sequence"/>
</dbReference>
<dbReference type="GO" id="GO:0005737">
    <property type="term" value="C:cytoplasm"/>
    <property type="evidence" value="ECO:0007669"/>
    <property type="project" value="TreeGrafter"/>
</dbReference>
<evidence type="ECO:0000259" key="2">
    <source>
        <dbReference type="PROSITE" id="PS51186"/>
    </source>
</evidence>